<dbReference type="OMA" id="VMVANIF"/>
<feature type="domain" description="P-type ATPase N-terminal" evidence="22">
    <location>
        <begin position="56"/>
        <end position="110"/>
    </location>
</feature>
<dbReference type="FunFam" id="3.40.50.1000:FF:000014">
    <property type="entry name" value="Phospholipid-transporting ATPase"/>
    <property type="match status" value="1"/>
</dbReference>
<comment type="catalytic activity">
    <reaction evidence="14">
        <text>ATP + H2O + phospholipidSide 1 = ADP + phosphate + phospholipidSide 2.</text>
        <dbReference type="EC" id="7.6.2.1"/>
    </reaction>
</comment>
<sequence length="1881" mass="203402">MSVYARIRNMAGRLRRRLSAAHSGSASDAAVHPSERHIYVNLPLPNHAVDHHGAPLAHYTSNEVVTSKYSLLSFIPKNFFEQFRRLANQFFLLLIILQTFKDFETVDPMVAALPTVIIVFATALKDGFEDLKRHNTDNQVNSRFTNTLPRWKNVNYVDKKTQKRWAPFFWLRAALMGRQNSVAVLVTNPQPRPVPTDPADENADGSDTESLEDPPRGATMNSMTAAALDPNGGRRSNGDDLRSPAGQYDPDDEIVSDGDVDEMGDGIEESSDNIERGHDSDPGSESGDLSSTTGSNAASIAYTSQERNRRLDDEPWKPVTWRDLRVGDFVRLKNNDFIPADVAILSSSEPDGICYVETKNLDGETNLKVRRGITETAHLATIDDCRRVQLVVSAEAPSNNMFTCNGSVEIRSSGYLTEDGCTPPPVTVPITLNGVLLRGCILRNTAWAIGIVMYTGNETKLQLNSGETPSKRSIIERKMNPQIMINLGLIAVICVACAIVNSIWAQQFRGDVPFLPVDDKGYSTAWGGFIAFWSSLIAFQNLVPISLYLTVEICKTLQAYFIYSDIQLYYDKADLPCVPKSWNLSDDLGQIEYVFSDKTGTLTQNVMVFRRCTINGVVYGAPLLKSPITAGPAPQFQLPGDYSPRSRYASKSPQFYDTTLHADMDAEDSEHAILIREFWRLLGICHTVLVSKPEQDATAVQIVYKAQSPDEAALVDTARELGFAFIGRQMTNIYLDVAGVEEQYTLLAVLEFNSTRKRMSIVARRPDGAIVLYTKGADTVIFERLSPETPKLLKDVTLAHLEIFAEEGLRTLCLAYRIIEQDEFDAWIQTYNTACTALDDRDDKIDAAAELIERDLVLLGATAIEDKLQDKVPECIQILRDAGIKLWVLTGDKMETAIAIGFSCNLLSKDLNLIVVRGDDPGSVMKQISEAYTAFFARHSDPMAAAKTKAQLRGSDEQINPSDVLDAAKDHALIIDGAALKIALDSENKRTLLDLATKCRVVITSRVSPLQKAQVVSLVKDGCNAVTCAIGDGANDVSMIQAAHIGIGIAGEEGLQAVMASDYAIAQFQYLSRLLLVHGRWSYQRISELIYNYFYKDLIFVLVIWWYQFCTGFSTQEPYEFSYMVLYNLFFTNWPVMVLGIFDQDLPDYLAIKAPKLYQSGMHQTLFTTKRFWAYMFEGLWQSLVCFFVPYAIYAPGQASHFGGTVPDRLEMGTTMAAAAITSANLFVALNTRTFTWLNHVANWALSIGVFYGYLLAFCETEGASVYGMGRILWSSPAFWLGLLLSVSLSLMPRYVATYWQRMYHPTDRDIAVEYHKFGLDLAPLLPEPVVVPEPITPPSAHPDKLMVKIPSTGSGKLKGSGGSGGSHGTGGMIETVPTPVLVQYGAQEMLKSTQVATSIPGMSAQSGVGAGGAQRSPRSRVSSQSGSSHSSFGAGSVHASGAWSDGHVRTSSGAVTSGPPSRSSAAVLAAASSPPMRPTQSSLMSPDGVAKLSSTATIDSTMRMTSASPPASPSHGKQQSSHITLMKSMTMTRNRGFSFSTDESGGMRSVLMCETGSRNQLGYAGGTASDWALYRGTTSPGPESAPPTSNSSYRRKFNAQLPPLVAAEMESASSADSGDAAMAGMRTRVPLAGGSSSGSASGGGAASMSPRSLSGAGRLSPELGTLVSGKKIKMRHKGKSKSTDLRHLGPDMLMLKQYGLEQDHATGRVIGAVAPPNSASMTSAAAAAIGMAAGSPTVRDVPLLATPPPGRGSPTKPGPVDTCAPPGTPISSTKADATVVGSSGSLSGSPARAKGRGHRRQVSRLRNEITEEEQHETQTAAATPNAAAQPDAPPEVQVTIIPATPRAQSNGVSPGNDPSPNGSLGRRSPPSRAWEGENGS</sequence>
<dbReference type="Gene3D" id="3.40.1110.10">
    <property type="entry name" value="Calcium-transporting ATPase, cytoplasmic domain N"/>
    <property type="match status" value="1"/>
</dbReference>
<feature type="region of interest" description="Disordered" evidence="19">
    <location>
        <begin position="1630"/>
        <end position="1687"/>
    </location>
</feature>
<evidence type="ECO:0000256" key="19">
    <source>
        <dbReference type="SAM" id="MobiDB-lite"/>
    </source>
</evidence>
<dbReference type="FunFam" id="3.40.1110.10:FF:000087">
    <property type="entry name" value="Phospholipid-transporting ATPase"/>
    <property type="match status" value="1"/>
</dbReference>
<feature type="compositionally biased region" description="Polar residues" evidence="19">
    <location>
        <begin position="1577"/>
        <end position="1593"/>
    </location>
</feature>
<dbReference type="GO" id="GO:0045332">
    <property type="term" value="P:phospholipid translocation"/>
    <property type="evidence" value="ECO:0007669"/>
    <property type="project" value="TreeGrafter"/>
</dbReference>
<keyword evidence="6 20" id="KW-0812">Transmembrane</keyword>
<evidence type="ECO:0000256" key="15">
    <source>
        <dbReference type="ARBA" id="ARBA00049128"/>
    </source>
</evidence>
<evidence type="ECO:0000256" key="13">
    <source>
        <dbReference type="ARBA" id="ARBA00023136"/>
    </source>
</evidence>
<name>A0A0L0SVK5_ALLM3</name>
<dbReference type="eggNOG" id="KOG0206">
    <property type="taxonomic scope" value="Eukaryota"/>
</dbReference>
<feature type="compositionally biased region" description="Low complexity" evidence="19">
    <location>
        <begin position="1402"/>
        <end position="1443"/>
    </location>
</feature>
<dbReference type="NCBIfam" id="TIGR01494">
    <property type="entry name" value="ATPase_P-type"/>
    <property type="match status" value="1"/>
</dbReference>
<dbReference type="CDD" id="cd02073">
    <property type="entry name" value="P-type_ATPase_APLT_Dnf-like"/>
    <property type="match status" value="1"/>
</dbReference>
<feature type="transmembrane region" description="Helical" evidence="20">
    <location>
        <begin position="483"/>
        <end position="505"/>
    </location>
</feature>
<feature type="binding site" evidence="17">
    <location>
        <position position="892"/>
    </location>
    <ligand>
        <name>ATP</name>
        <dbReference type="ChEBI" id="CHEBI:30616"/>
    </ligand>
</feature>
<evidence type="ECO:0000256" key="17">
    <source>
        <dbReference type="PIRSR" id="PIRSR606539-2"/>
    </source>
</evidence>
<reference evidence="24 25" key="1">
    <citation type="submission" date="2009-11" db="EMBL/GenBank/DDBJ databases">
        <title>Annotation of Allomyces macrogynus ATCC 38327.</title>
        <authorList>
            <consortium name="The Broad Institute Genome Sequencing Platform"/>
            <person name="Russ C."/>
            <person name="Cuomo C."/>
            <person name="Burger G."/>
            <person name="Gray M.W."/>
            <person name="Holland P.W.H."/>
            <person name="King N."/>
            <person name="Lang F.B.F."/>
            <person name="Roger A.J."/>
            <person name="Ruiz-Trillo I."/>
            <person name="Young S.K."/>
            <person name="Zeng Q."/>
            <person name="Gargeya S."/>
            <person name="Fitzgerald M."/>
            <person name="Haas B."/>
            <person name="Abouelleil A."/>
            <person name="Alvarado L."/>
            <person name="Arachchi H.M."/>
            <person name="Berlin A."/>
            <person name="Chapman S.B."/>
            <person name="Gearin G."/>
            <person name="Goldberg J."/>
            <person name="Griggs A."/>
            <person name="Gujja S."/>
            <person name="Hansen M."/>
            <person name="Heiman D."/>
            <person name="Howarth C."/>
            <person name="Larimer J."/>
            <person name="Lui A."/>
            <person name="MacDonald P.J.P."/>
            <person name="McCowen C."/>
            <person name="Montmayeur A."/>
            <person name="Murphy C."/>
            <person name="Neiman D."/>
            <person name="Pearson M."/>
            <person name="Priest M."/>
            <person name="Roberts A."/>
            <person name="Saif S."/>
            <person name="Shea T."/>
            <person name="Sisk P."/>
            <person name="Stolte C."/>
            <person name="Sykes S."/>
            <person name="Wortman J."/>
            <person name="Nusbaum C."/>
            <person name="Birren B."/>
        </authorList>
    </citation>
    <scope>NUCLEOTIDE SEQUENCE [LARGE SCALE GENOMIC DNA]</scope>
    <source>
        <strain evidence="24 25">ATCC 38327</strain>
    </source>
</reference>
<keyword evidence="9 17" id="KW-0067">ATP-binding</keyword>
<evidence type="ECO:0000256" key="4">
    <source>
        <dbReference type="ARBA" id="ARBA00022448"/>
    </source>
</evidence>
<evidence type="ECO:0000259" key="22">
    <source>
        <dbReference type="Pfam" id="PF16209"/>
    </source>
</evidence>
<feature type="binding site" evidence="17">
    <location>
        <position position="891"/>
    </location>
    <ligand>
        <name>ATP</name>
        <dbReference type="ChEBI" id="CHEBI:30616"/>
    </ligand>
</feature>
<feature type="binding site" evidence="17">
    <location>
        <position position="890"/>
    </location>
    <ligand>
        <name>ATP</name>
        <dbReference type="ChEBI" id="CHEBI:30616"/>
    </ligand>
</feature>
<feature type="transmembrane region" description="Helical" evidence="20">
    <location>
        <begin position="1237"/>
        <end position="1258"/>
    </location>
</feature>
<evidence type="ECO:0000256" key="9">
    <source>
        <dbReference type="ARBA" id="ARBA00022840"/>
    </source>
</evidence>
<keyword evidence="8 17" id="KW-0547">Nucleotide-binding</keyword>
<evidence type="ECO:0000256" key="1">
    <source>
        <dbReference type="ARBA" id="ARBA00004127"/>
    </source>
</evidence>
<dbReference type="InterPro" id="IPR032631">
    <property type="entry name" value="P-type_ATPase_N"/>
</dbReference>
<dbReference type="InterPro" id="IPR018303">
    <property type="entry name" value="ATPase_P-typ_P_site"/>
</dbReference>
<feature type="region of interest" description="Disordered" evidence="19">
    <location>
        <begin position="1336"/>
        <end position="1375"/>
    </location>
</feature>
<keyword evidence="13 20" id="KW-0472">Membrane</keyword>
<evidence type="ECO:0000259" key="21">
    <source>
        <dbReference type="Pfam" id="PF00122"/>
    </source>
</evidence>
<dbReference type="SFLD" id="SFLDS00003">
    <property type="entry name" value="Haloacid_Dehalogenase"/>
    <property type="match status" value="1"/>
</dbReference>
<evidence type="ECO:0000256" key="2">
    <source>
        <dbReference type="ARBA" id="ARBA00008109"/>
    </source>
</evidence>
<dbReference type="OrthoDB" id="377733at2759"/>
<dbReference type="PANTHER" id="PTHR24092">
    <property type="entry name" value="PROBABLE PHOSPHOLIPID-TRANSPORTING ATPASE"/>
    <property type="match status" value="1"/>
</dbReference>
<feature type="compositionally biased region" description="Acidic residues" evidence="19">
    <location>
        <begin position="249"/>
        <end position="272"/>
    </location>
</feature>
<evidence type="ECO:0000256" key="20">
    <source>
        <dbReference type="SAM" id="Phobius"/>
    </source>
</evidence>
<dbReference type="GO" id="GO:0016887">
    <property type="term" value="F:ATP hydrolysis activity"/>
    <property type="evidence" value="ECO:0007669"/>
    <property type="project" value="InterPro"/>
</dbReference>
<dbReference type="InterPro" id="IPR059000">
    <property type="entry name" value="ATPase_P-type_domA"/>
</dbReference>
<feature type="region of interest" description="Disordered" evidence="19">
    <location>
        <begin position="1575"/>
        <end position="1595"/>
    </location>
</feature>
<keyword evidence="12 20" id="KW-1133">Transmembrane helix</keyword>
<evidence type="ECO:0000256" key="6">
    <source>
        <dbReference type="ARBA" id="ARBA00022692"/>
    </source>
</evidence>
<feature type="binding site" evidence="18">
    <location>
        <position position="597"/>
    </location>
    <ligand>
        <name>Mg(2+)</name>
        <dbReference type="ChEBI" id="CHEBI:18420"/>
    </ligand>
</feature>
<dbReference type="PRINTS" id="PR00119">
    <property type="entry name" value="CATATPASE"/>
</dbReference>
<dbReference type="InterPro" id="IPR044492">
    <property type="entry name" value="P_typ_ATPase_HD_dom"/>
</dbReference>
<feature type="compositionally biased region" description="Acidic residues" evidence="19">
    <location>
        <begin position="198"/>
        <end position="212"/>
    </location>
</feature>
<dbReference type="PANTHER" id="PTHR24092:SF180">
    <property type="entry name" value="PHOSPHOLIPID-TRANSPORTING ATPASE DNF1-RELATED"/>
    <property type="match status" value="1"/>
</dbReference>
<dbReference type="EMBL" id="GG745350">
    <property type="protein sequence ID" value="KNE66481.1"/>
    <property type="molecule type" value="Genomic_DNA"/>
</dbReference>
<feature type="compositionally biased region" description="Basic residues" evidence="19">
    <location>
        <begin position="1671"/>
        <end position="1681"/>
    </location>
</feature>
<dbReference type="InterPro" id="IPR023298">
    <property type="entry name" value="ATPase_P-typ_TM_dom_sf"/>
</dbReference>
<feature type="compositionally biased region" description="Gly residues" evidence="19">
    <location>
        <begin position="1357"/>
        <end position="1372"/>
    </location>
</feature>
<accession>A0A0L0SVK5</accession>
<dbReference type="EC" id="7.6.2.1" evidence="3"/>
<dbReference type="SUPFAM" id="SSF81660">
    <property type="entry name" value="Metal cation-transporting ATPase, ATP-binding domain N"/>
    <property type="match status" value="1"/>
</dbReference>
<evidence type="ECO:0000256" key="7">
    <source>
        <dbReference type="ARBA" id="ARBA00022723"/>
    </source>
</evidence>
<comment type="similarity">
    <text evidence="2">Belongs to the cation transport ATPase (P-type) (TC 3.A.3) family. Type IV subfamily.</text>
</comment>
<feature type="binding site" evidence="17">
    <location>
        <position position="1006"/>
    </location>
    <ligand>
        <name>ATP</name>
        <dbReference type="ChEBI" id="CHEBI:30616"/>
    </ligand>
</feature>
<evidence type="ECO:0000256" key="18">
    <source>
        <dbReference type="PIRSR" id="PIRSR606539-3"/>
    </source>
</evidence>
<feature type="binding site" evidence="17">
    <location>
        <position position="711"/>
    </location>
    <ligand>
        <name>ATP</name>
        <dbReference type="ChEBI" id="CHEBI:30616"/>
    </ligand>
</feature>
<proteinExistence type="inferred from homology"/>
<evidence type="ECO:0000256" key="11">
    <source>
        <dbReference type="ARBA" id="ARBA00022967"/>
    </source>
</evidence>
<feature type="binding site" evidence="17">
    <location>
        <position position="597"/>
    </location>
    <ligand>
        <name>ATP</name>
        <dbReference type="ChEBI" id="CHEBI:30616"/>
    </ligand>
</feature>
<feature type="transmembrane region" description="Helical" evidence="20">
    <location>
        <begin position="1121"/>
        <end position="1142"/>
    </location>
</feature>
<keyword evidence="7 18" id="KW-0479">Metal-binding</keyword>
<feature type="binding site" evidence="17">
    <location>
        <position position="775"/>
    </location>
    <ligand>
        <name>ATP</name>
        <dbReference type="ChEBI" id="CHEBI:30616"/>
    </ligand>
</feature>
<keyword evidence="11" id="KW-1278">Translocase</keyword>
<gene>
    <name evidence="24" type="ORF">AMAG_11619</name>
</gene>
<feature type="domain" description="P-type ATPase A" evidence="21">
    <location>
        <begin position="305"/>
        <end position="366"/>
    </location>
</feature>
<dbReference type="Pfam" id="PF13246">
    <property type="entry name" value="Cation_ATPase"/>
    <property type="match status" value="1"/>
</dbReference>
<keyword evidence="10 18" id="KW-0460">Magnesium</keyword>
<evidence type="ECO:0000256" key="3">
    <source>
        <dbReference type="ARBA" id="ARBA00012189"/>
    </source>
</evidence>
<feature type="binding site" evidence="17">
    <location>
        <position position="599"/>
    </location>
    <ligand>
        <name>ATP</name>
        <dbReference type="ChEBI" id="CHEBI:30616"/>
    </ligand>
</feature>
<evidence type="ECO:0000313" key="24">
    <source>
        <dbReference type="EMBL" id="KNE66481.1"/>
    </source>
</evidence>
<dbReference type="InterPro" id="IPR008250">
    <property type="entry name" value="ATPase_P-typ_transduc_dom_A_sf"/>
</dbReference>
<dbReference type="InterPro" id="IPR001757">
    <property type="entry name" value="P_typ_ATPase"/>
</dbReference>
<evidence type="ECO:0000256" key="5">
    <source>
        <dbReference type="ARBA" id="ARBA00022553"/>
    </source>
</evidence>
<dbReference type="GO" id="GO:0012505">
    <property type="term" value="C:endomembrane system"/>
    <property type="evidence" value="ECO:0007669"/>
    <property type="project" value="UniProtKB-SubCell"/>
</dbReference>
<feature type="transmembrane region" description="Helical" evidence="20">
    <location>
        <begin position="1278"/>
        <end position="1297"/>
    </location>
</feature>
<feature type="region of interest" description="Disordered" evidence="19">
    <location>
        <begin position="1503"/>
        <end position="1522"/>
    </location>
</feature>
<dbReference type="Proteomes" id="UP000054350">
    <property type="component" value="Unassembled WGS sequence"/>
</dbReference>
<feature type="transmembrane region" description="Helical" evidence="20">
    <location>
        <begin position="1172"/>
        <end position="1193"/>
    </location>
</feature>
<comment type="subcellular location">
    <subcellularLocation>
        <location evidence="1">Endomembrane system</location>
        <topology evidence="1">Multi-pass membrane protein</topology>
    </subcellularLocation>
</comment>
<feature type="transmembrane region" description="Helical" evidence="20">
    <location>
        <begin position="1090"/>
        <end position="1109"/>
    </location>
</feature>
<organism evidence="24 25">
    <name type="scientific">Allomyces macrogynus (strain ATCC 38327)</name>
    <name type="common">Allomyces javanicus var. macrogynus</name>
    <dbReference type="NCBI Taxonomy" id="578462"/>
    <lineage>
        <taxon>Eukaryota</taxon>
        <taxon>Fungi</taxon>
        <taxon>Fungi incertae sedis</taxon>
        <taxon>Blastocladiomycota</taxon>
        <taxon>Blastocladiomycetes</taxon>
        <taxon>Blastocladiales</taxon>
        <taxon>Blastocladiaceae</taxon>
        <taxon>Allomyces</taxon>
    </lineage>
</organism>
<comment type="catalytic activity">
    <reaction evidence="15">
        <text>a 1,2-diacyl-sn-glycero-3-phosphoethanolamine(out) + ATP + H2O = a 1,2-diacyl-sn-glycero-3-phosphoethanolamine(in) + ADP + phosphate + H(+)</text>
        <dbReference type="Rhea" id="RHEA:66132"/>
        <dbReference type="ChEBI" id="CHEBI:15377"/>
        <dbReference type="ChEBI" id="CHEBI:15378"/>
        <dbReference type="ChEBI" id="CHEBI:30616"/>
        <dbReference type="ChEBI" id="CHEBI:43474"/>
        <dbReference type="ChEBI" id="CHEBI:64612"/>
        <dbReference type="ChEBI" id="CHEBI:456216"/>
    </reaction>
    <physiologicalReaction direction="left-to-right" evidence="15">
        <dbReference type="Rhea" id="RHEA:66133"/>
    </physiologicalReaction>
</comment>
<dbReference type="SFLD" id="SFLDG00002">
    <property type="entry name" value="C1.7:_P-type_atpase_like"/>
    <property type="match status" value="1"/>
</dbReference>
<feature type="binding site" evidence="17">
    <location>
        <position position="598"/>
    </location>
    <ligand>
        <name>ATP</name>
        <dbReference type="ChEBI" id="CHEBI:30616"/>
    </ligand>
</feature>
<feature type="binding site" evidence="18">
    <location>
        <position position="599"/>
    </location>
    <ligand>
        <name>Mg(2+)</name>
        <dbReference type="ChEBI" id="CHEBI:18420"/>
    </ligand>
</feature>
<evidence type="ECO:0000256" key="12">
    <source>
        <dbReference type="ARBA" id="ARBA00022989"/>
    </source>
</evidence>
<feature type="binding site" evidence="17">
    <location>
        <position position="1012"/>
    </location>
    <ligand>
        <name>ATP</name>
        <dbReference type="ChEBI" id="CHEBI:30616"/>
    </ligand>
</feature>
<dbReference type="GO" id="GO:0140326">
    <property type="term" value="F:ATPase-coupled intramembrane lipid transporter activity"/>
    <property type="evidence" value="ECO:0007669"/>
    <property type="project" value="UniProtKB-EC"/>
</dbReference>
<dbReference type="SUPFAM" id="SSF56784">
    <property type="entry name" value="HAD-like"/>
    <property type="match status" value="1"/>
</dbReference>
<evidence type="ECO:0000256" key="16">
    <source>
        <dbReference type="PIRSR" id="PIRSR606539-1"/>
    </source>
</evidence>
<feature type="binding site" evidence="17">
    <location>
        <position position="810"/>
    </location>
    <ligand>
        <name>ATP</name>
        <dbReference type="ChEBI" id="CHEBI:30616"/>
    </ligand>
</feature>
<dbReference type="PROSITE" id="PS00154">
    <property type="entry name" value="ATPASE_E1_E2"/>
    <property type="match status" value="1"/>
</dbReference>
<dbReference type="GO" id="GO:0005524">
    <property type="term" value="F:ATP binding"/>
    <property type="evidence" value="ECO:0007669"/>
    <property type="project" value="UniProtKB-KW"/>
</dbReference>
<dbReference type="InterPro" id="IPR006539">
    <property type="entry name" value="P-type_ATPase_IV"/>
</dbReference>
<feature type="compositionally biased region" description="Basic residues" evidence="19">
    <location>
        <begin position="1794"/>
        <end position="1804"/>
    </location>
</feature>
<reference evidence="25" key="2">
    <citation type="submission" date="2009-11" db="EMBL/GenBank/DDBJ databases">
        <title>The Genome Sequence of Allomyces macrogynus strain ATCC 38327.</title>
        <authorList>
            <consortium name="The Broad Institute Genome Sequencing Platform"/>
            <person name="Russ C."/>
            <person name="Cuomo C."/>
            <person name="Shea T."/>
            <person name="Young S.K."/>
            <person name="Zeng Q."/>
            <person name="Koehrsen M."/>
            <person name="Haas B."/>
            <person name="Borodovsky M."/>
            <person name="Guigo R."/>
            <person name="Alvarado L."/>
            <person name="Berlin A."/>
            <person name="Borenstein D."/>
            <person name="Chen Z."/>
            <person name="Engels R."/>
            <person name="Freedman E."/>
            <person name="Gellesch M."/>
            <person name="Goldberg J."/>
            <person name="Griggs A."/>
            <person name="Gujja S."/>
            <person name="Heiman D."/>
            <person name="Hepburn T."/>
            <person name="Howarth C."/>
            <person name="Jen D."/>
            <person name="Larson L."/>
            <person name="Lewis B."/>
            <person name="Mehta T."/>
            <person name="Park D."/>
            <person name="Pearson M."/>
            <person name="Roberts A."/>
            <person name="Saif S."/>
            <person name="Shenoy N."/>
            <person name="Sisk P."/>
            <person name="Stolte C."/>
            <person name="Sykes S."/>
            <person name="Walk T."/>
            <person name="White J."/>
            <person name="Yandava C."/>
            <person name="Burger G."/>
            <person name="Gray M.W."/>
            <person name="Holland P.W.H."/>
            <person name="King N."/>
            <person name="Lang F.B.F."/>
            <person name="Roger A.J."/>
            <person name="Ruiz-Trillo I."/>
            <person name="Lander E."/>
            <person name="Nusbaum C."/>
        </authorList>
    </citation>
    <scope>NUCLEOTIDE SEQUENCE [LARGE SCALE GENOMIC DNA]</scope>
    <source>
        <strain evidence="25">ATCC 38327</strain>
    </source>
</reference>
<dbReference type="SUPFAM" id="SSF81653">
    <property type="entry name" value="Calcium ATPase, transduction domain A"/>
    <property type="match status" value="1"/>
</dbReference>
<dbReference type="Gene3D" id="2.70.150.10">
    <property type="entry name" value="Calcium-transporting ATPase, cytoplasmic transduction domain A"/>
    <property type="match status" value="1"/>
</dbReference>
<comment type="cofactor">
    <cofactor evidence="18">
        <name>Mg(2+)</name>
        <dbReference type="ChEBI" id="CHEBI:18420"/>
    </cofactor>
</comment>
<dbReference type="InterPro" id="IPR023214">
    <property type="entry name" value="HAD_sf"/>
</dbReference>
<keyword evidence="25" id="KW-1185">Reference proteome</keyword>
<dbReference type="Gene3D" id="3.40.50.1000">
    <property type="entry name" value="HAD superfamily/HAD-like"/>
    <property type="match status" value="1"/>
</dbReference>
<feature type="compositionally biased region" description="Low complexity" evidence="19">
    <location>
        <begin position="1460"/>
        <end position="1475"/>
    </location>
</feature>
<feature type="domain" description="P-type ATPase C-terminal" evidence="23">
    <location>
        <begin position="1058"/>
        <end position="1307"/>
    </location>
</feature>
<dbReference type="Pfam" id="PF00122">
    <property type="entry name" value="E1-E2_ATPase"/>
    <property type="match status" value="1"/>
</dbReference>
<dbReference type="GO" id="GO:0005886">
    <property type="term" value="C:plasma membrane"/>
    <property type="evidence" value="ECO:0007669"/>
    <property type="project" value="TreeGrafter"/>
</dbReference>
<feature type="compositionally biased region" description="Low complexity" evidence="19">
    <location>
        <begin position="1818"/>
        <end position="1831"/>
    </location>
</feature>
<dbReference type="NCBIfam" id="TIGR01652">
    <property type="entry name" value="ATPase-Plipid"/>
    <property type="match status" value="1"/>
</dbReference>
<evidence type="ECO:0000313" key="25">
    <source>
        <dbReference type="Proteomes" id="UP000054350"/>
    </source>
</evidence>
<dbReference type="InterPro" id="IPR023299">
    <property type="entry name" value="ATPase_P-typ_cyto_dom_N"/>
</dbReference>
<feature type="binding site" evidence="17">
    <location>
        <position position="752"/>
    </location>
    <ligand>
        <name>ATP</name>
        <dbReference type="ChEBI" id="CHEBI:30616"/>
    </ligand>
</feature>
<feature type="binding site" evidence="17">
    <location>
        <position position="1036"/>
    </location>
    <ligand>
        <name>ATP</name>
        <dbReference type="ChEBI" id="CHEBI:30616"/>
    </ligand>
</feature>
<dbReference type="SUPFAM" id="SSF81665">
    <property type="entry name" value="Calcium ATPase, transmembrane domain M"/>
    <property type="match status" value="1"/>
</dbReference>
<feature type="binding site" evidence="18">
    <location>
        <position position="1032"/>
    </location>
    <ligand>
        <name>Mg(2+)</name>
        <dbReference type="ChEBI" id="CHEBI:18420"/>
    </ligand>
</feature>
<dbReference type="Pfam" id="PF16212">
    <property type="entry name" value="PhoLip_ATPase_C"/>
    <property type="match status" value="1"/>
</dbReference>
<feature type="binding site" evidence="18">
    <location>
        <position position="1036"/>
    </location>
    <ligand>
        <name>Mg(2+)</name>
        <dbReference type="ChEBI" id="CHEBI:18420"/>
    </ligand>
</feature>
<evidence type="ECO:0000256" key="10">
    <source>
        <dbReference type="ARBA" id="ARBA00022842"/>
    </source>
</evidence>
<dbReference type="SFLD" id="SFLDF00027">
    <property type="entry name" value="p-type_atpase"/>
    <property type="match status" value="1"/>
</dbReference>
<protein>
    <recommendedName>
        <fullName evidence="3">P-type phospholipid transporter</fullName>
        <ecNumber evidence="3">7.6.2.1</ecNumber>
    </recommendedName>
</protein>
<evidence type="ECO:0000256" key="8">
    <source>
        <dbReference type="ARBA" id="ARBA00022741"/>
    </source>
</evidence>
<feature type="region of interest" description="Disordered" evidence="19">
    <location>
        <begin position="1745"/>
        <end position="1881"/>
    </location>
</feature>
<feature type="active site" description="4-aspartylphosphate intermediate" evidence="16">
    <location>
        <position position="597"/>
    </location>
</feature>
<keyword evidence="5" id="KW-0597">Phosphoprotein</keyword>
<evidence type="ECO:0000259" key="23">
    <source>
        <dbReference type="Pfam" id="PF16212"/>
    </source>
</evidence>
<dbReference type="InterPro" id="IPR036412">
    <property type="entry name" value="HAD-like_sf"/>
</dbReference>
<feature type="compositionally biased region" description="Polar residues" evidence="19">
    <location>
        <begin position="287"/>
        <end position="305"/>
    </location>
</feature>
<feature type="region of interest" description="Disordered" evidence="19">
    <location>
        <begin position="1402"/>
        <end position="1492"/>
    </location>
</feature>
<evidence type="ECO:0000256" key="14">
    <source>
        <dbReference type="ARBA" id="ARBA00034036"/>
    </source>
</evidence>
<feature type="region of interest" description="Disordered" evidence="19">
    <location>
        <begin position="188"/>
        <end position="311"/>
    </location>
</feature>
<dbReference type="Pfam" id="PF16209">
    <property type="entry name" value="PhoLip_ATPase_N"/>
    <property type="match status" value="1"/>
</dbReference>
<dbReference type="InterPro" id="IPR032630">
    <property type="entry name" value="P_typ_ATPase_c"/>
</dbReference>
<dbReference type="GO" id="GO:0000287">
    <property type="term" value="F:magnesium ion binding"/>
    <property type="evidence" value="ECO:0007669"/>
    <property type="project" value="InterPro"/>
</dbReference>
<feature type="binding site" evidence="17">
    <location>
        <position position="1035"/>
    </location>
    <ligand>
        <name>ATP</name>
        <dbReference type="ChEBI" id="CHEBI:30616"/>
    </ligand>
</feature>
<feature type="compositionally biased region" description="Polar residues" evidence="19">
    <location>
        <begin position="1847"/>
        <end position="1863"/>
    </location>
</feature>
<dbReference type="STRING" id="578462.A0A0L0SVK5"/>
<feature type="transmembrane region" description="Helical" evidence="20">
    <location>
        <begin position="525"/>
        <end position="549"/>
    </location>
</feature>
<keyword evidence="4" id="KW-0813">Transport</keyword>
<dbReference type="VEuPathDB" id="FungiDB:AMAG_11619"/>